<dbReference type="GO" id="GO:0005198">
    <property type="term" value="F:structural molecule activity"/>
    <property type="evidence" value="ECO:0007669"/>
    <property type="project" value="InterPro"/>
</dbReference>
<dbReference type="AlphaFoldDB" id="A0A011MZ98"/>
<dbReference type="Proteomes" id="UP000020218">
    <property type="component" value="Unassembled WGS sequence"/>
</dbReference>
<keyword evidence="2" id="KW-1185">Reference proteome</keyword>
<dbReference type="EMBL" id="JFAX01000007">
    <property type="protein sequence ID" value="EXI67911.1"/>
    <property type="molecule type" value="Genomic_DNA"/>
</dbReference>
<dbReference type="NCBIfam" id="TIGR02241">
    <property type="entry name" value="conserved hypothetical phage tail region protein"/>
    <property type="match status" value="1"/>
</dbReference>
<dbReference type="STRING" id="1454001.AW08_01515"/>
<accession>A0A011MZ98</accession>
<dbReference type="InterPro" id="IPR010667">
    <property type="entry name" value="Phage_T4_Gp19"/>
</dbReference>
<dbReference type="PANTHER" id="PTHR38009:SF1">
    <property type="entry name" value="CONSERVED HYPOTHETICAL PHAGE TAIL PROTEIN"/>
    <property type="match status" value="1"/>
</dbReference>
<evidence type="ECO:0000313" key="2">
    <source>
        <dbReference type="Proteomes" id="UP000020218"/>
    </source>
</evidence>
<proteinExistence type="predicted"/>
<dbReference type="Pfam" id="PF06841">
    <property type="entry name" value="Phage_T4_gp19"/>
    <property type="match status" value="1"/>
</dbReference>
<protein>
    <submittedName>
        <fullName evidence="1">T4-like virus tail tube protein gp19</fullName>
    </submittedName>
</protein>
<reference evidence="1" key="1">
    <citation type="submission" date="2014-02" db="EMBL/GenBank/DDBJ databases">
        <title>Expanding our view of genomic diversity in Candidatus Accumulibacter clades.</title>
        <authorList>
            <person name="Skennerton C.T."/>
            <person name="Barr J.J."/>
            <person name="Slater F.R."/>
            <person name="Bond P.L."/>
            <person name="Tyson G.W."/>
        </authorList>
    </citation>
    <scope>NUCLEOTIDE SEQUENCE [LARGE SCALE GENOMIC DNA]</scope>
</reference>
<gene>
    <name evidence="1" type="ORF">AW08_01515</name>
</gene>
<organism evidence="1 2">
    <name type="scientific">Candidatus Accumulibacter adjunctus</name>
    <dbReference type="NCBI Taxonomy" id="1454001"/>
    <lineage>
        <taxon>Bacteria</taxon>
        <taxon>Pseudomonadati</taxon>
        <taxon>Pseudomonadota</taxon>
        <taxon>Betaproteobacteria</taxon>
        <taxon>Candidatus Accumulibacter</taxon>
    </lineage>
</organism>
<dbReference type="InterPro" id="IPR011747">
    <property type="entry name" value="CHP02241"/>
</dbReference>
<evidence type="ECO:0000313" key="1">
    <source>
        <dbReference type="EMBL" id="EXI67911.1"/>
    </source>
</evidence>
<dbReference type="PATRIC" id="fig|1454001.3.peg.1592"/>
<name>A0A011MZ98_9PROT</name>
<sequence length="155" mass="16952">MIADGSVRPFSAFNFEVRIRREGETAALCGGTFAECDGLDMSLDVKTIRQGGDNRRQIRLAGPAAYGQLTLKRGMTQGFDLWKWFSDTLDDPGLRADAEVVLFAADGSTEQLRFALTRCLPIKLKTPPLNARDGVVAIEELQLAYETLSVPGASR</sequence>
<dbReference type="PANTHER" id="PTHR38009">
    <property type="entry name" value="CONSERVED HYPOTHETICAL PHAGE TAIL PROTEIN"/>
    <property type="match status" value="1"/>
</dbReference>
<comment type="caution">
    <text evidence="1">The sequence shown here is derived from an EMBL/GenBank/DDBJ whole genome shotgun (WGS) entry which is preliminary data.</text>
</comment>